<feature type="domain" description="HAT C-terminal dimerisation" evidence="7">
    <location>
        <begin position="780"/>
        <end position="846"/>
    </location>
</feature>
<keyword evidence="3" id="KW-0863">Zinc-finger</keyword>
<keyword evidence="2" id="KW-0479">Metal-binding</keyword>
<evidence type="ECO:0000313" key="8">
    <source>
        <dbReference type="EMBL" id="CAE6411444.1"/>
    </source>
</evidence>
<feature type="region of interest" description="Disordered" evidence="6">
    <location>
        <begin position="1"/>
        <end position="75"/>
    </location>
</feature>
<keyword evidence="5" id="KW-0539">Nucleus</keyword>
<dbReference type="InterPro" id="IPR052035">
    <property type="entry name" value="ZnF_BED_domain_contain"/>
</dbReference>
<name>A0A8H2WYG4_9AGAM</name>
<evidence type="ECO:0000256" key="1">
    <source>
        <dbReference type="ARBA" id="ARBA00004123"/>
    </source>
</evidence>
<feature type="compositionally biased region" description="Polar residues" evidence="6">
    <location>
        <begin position="1"/>
        <end position="37"/>
    </location>
</feature>
<evidence type="ECO:0000256" key="5">
    <source>
        <dbReference type="ARBA" id="ARBA00023242"/>
    </source>
</evidence>
<comment type="caution">
    <text evidence="8">The sequence shown here is derived from an EMBL/GenBank/DDBJ whole genome shotgun (WGS) entry which is preliminary data.</text>
</comment>
<evidence type="ECO:0000259" key="7">
    <source>
        <dbReference type="Pfam" id="PF05699"/>
    </source>
</evidence>
<dbReference type="EMBL" id="CAJMWW010000064">
    <property type="protein sequence ID" value="CAE6411444.1"/>
    <property type="molecule type" value="Genomic_DNA"/>
</dbReference>
<feature type="non-terminal residue" evidence="8">
    <location>
        <position position="1"/>
    </location>
</feature>
<evidence type="ECO:0000256" key="2">
    <source>
        <dbReference type="ARBA" id="ARBA00022723"/>
    </source>
</evidence>
<dbReference type="AlphaFoldDB" id="A0A8H2WYG4"/>
<comment type="subcellular location">
    <subcellularLocation>
        <location evidence="1">Nucleus</location>
    </subcellularLocation>
</comment>
<accession>A0A8H2WYG4</accession>
<evidence type="ECO:0000256" key="6">
    <source>
        <dbReference type="SAM" id="MobiDB-lite"/>
    </source>
</evidence>
<protein>
    <recommendedName>
        <fullName evidence="7">HAT C-terminal dimerisation domain-containing protein</fullName>
    </recommendedName>
</protein>
<evidence type="ECO:0000256" key="4">
    <source>
        <dbReference type="ARBA" id="ARBA00022833"/>
    </source>
</evidence>
<dbReference type="GO" id="GO:0046983">
    <property type="term" value="F:protein dimerization activity"/>
    <property type="evidence" value="ECO:0007669"/>
    <property type="project" value="InterPro"/>
</dbReference>
<dbReference type="InterPro" id="IPR012337">
    <property type="entry name" value="RNaseH-like_sf"/>
</dbReference>
<proteinExistence type="predicted"/>
<evidence type="ECO:0000256" key="3">
    <source>
        <dbReference type="ARBA" id="ARBA00022771"/>
    </source>
</evidence>
<dbReference type="GO" id="GO:0008270">
    <property type="term" value="F:zinc ion binding"/>
    <property type="evidence" value="ECO:0007669"/>
    <property type="project" value="UniProtKB-KW"/>
</dbReference>
<dbReference type="Pfam" id="PF05699">
    <property type="entry name" value="Dimer_Tnp_hAT"/>
    <property type="match status" value="1"/>
</dbReference>
<organism evidence="8 9">
    <name type="scientific">Rhizoctonia solani</name>
    <dbReference type="NCBI Taxonomy" id="456999"/>
    <lineage>
        <taxon>Eukaryota</taxon>
        <taxon>Fungi</taxon>
        <taxon>Dikarya</taxon>
        <taxon>Basidiomycota</taxon>
        <taxon>Agaricomycotina</taxon>
        <taxon>Agaricomycetes</taxon>
        <taxon>Cantharellales</taxon>
        <taxon>Ceratobasidiaceae</taxon>
        <taxon>Rhizoctonia</taxon>
    </lineage>
</organism>
<reference evidence="8" key="1">
    <citation type="submission" date="2021-01" db="EMBL/GenBank/DDBJ databases">
        <authorList>
            <person name="Kaushik A."/>
        </authorList>
    </citation>
    <scope>NUCLEOTIDE SEQUENCE</scope>
    <source>
        <strain evidence="8">AG3-T5</strain>
    </source>
</reference>
<dbReference type="InterPro" id="IPR008906">
    <property type="entry name" value="HATC_C_dom"/>
</dbReference>
<sequence>ANPYSVGNTRLRTGIHSMQPSPTGTSLATPDSHQVVQSAAASSNGLKRQAQNTGLYPPRKRSKPSNSTPPIVQDRNRSLQCLESSKLAAATIPAAYHVDDQSEGSRRIQRAHAIDCWYFTIGTNNPKRPSNGEMQSFRVSDQARFKQPFELVRPNTTYLRCPECLKFDSWKVWKNNLGGGVSSDIRKHMYTKHRAAYFAACKRIGYNPERLDEGDENDDICEPVTPEGILRHLTEWFAADDISFNMVSHRGFRRFFSYIGQGRLTTKDIPDRHSVASMAEKLSTEAKERIKREIRDSPGRINCTSDLWSDDSQRSFMCITTHFYNKDRQMVNCLIAFRVVEGTHAGAHLAEIFFETLDEFGIVSKLGLITLDNASNNDTFMAQLEVYMAARGMDFDRHGNRLRCFPHVINLAVQDILAALADSAVEFQRTEESKGSTLTDEVVAYLNALSTSPHDRVRRTAAALRFGQRRQGLQNTINEGNQNGLFRQPKLVDGLWITEEFIMSPLQLILDCPTRWSSTYYMINRFLYLYPAVTRYIASIPSLAEYTITHRDFEVLYDIKTVLSLAHRVQELLSSDKTPTLSYALPLYHALIDQWRHLQSTLPALSHAIGAGIKKIEDYIARVRLSPAYVVAMALNPSIGYRWIDENLPTESGRARDIMKAHMLRCLEDQQRELNRFMPSNPAPLNKAKTATTRLNQGYASVLTAGVDIRPSSSIFSSFAAPASLQSNHTPLPQITSKTIPGDRSTHSSAQLSRLNEATVELEHQKFERIGVPTPKGMEGLGLLDFWMAKSLELPLVFKVALNVLPAQASSVSSERVFSSSKFTCSQYRNRISAPKVEALQILKHALRNRATEPETLDLMAHHVDELLGDTVISTD</sequence>
<keyword evidence="4" id="KW-0862">Zinc</keyword>
<dbReference type="Proteomes" id="UP000663841">
    <property type="component" value="Unassembled WGS sequence"/>
</dbReference>
<dbReference type="PANTHER" id="PTHR46481">
    <property type="entry name" value="ZINC FINGER BED DOMAIN-CONTAINING PROTEIN 4"/>
    <property type="match status" value="1"/>
</dbReference>
<gene>
    <name evidence="8" type="ORF">RDB_LOCUS24330</name>
</gene>
<dbReference type="GO" id="GO:0005634">
    <property type="term" value="C:nucleus"/>
    <property type="evidence" value="ECO:0007669"/>
    <property type="project" value="UniProtKB-SubCell"/>
</dbReference>
<evidence type="ECO:0000313" key="9">
    <source>
        <dbReference type="Proteomes" id="UP000663841"/>
    </source>
</evidence>
<feature type="compositionally biased region" description="Polar residues" evidence="6">
    <location>
        <begin position="44"/>
        <end position="54"/>
    </location>
</feature>
<dbReference type="SUPFAM" id="SSF53098">
    <property type="entry name" value="Ribonuclease H-like"/>
    <property type="match status" value="1"/>
</dbReference>
<dbReference type="PANTHER" id="PTHR46481:SF10">
    <property type="entry name" value="ZINC FINGER BED DOMAIN-CONTAINING PROTEIN 39"/>
    <property type="match status" value="1"/>
</dbReference>